<name>A0ABN9A7F8_9NEOB</name>
<dbReference type="EMBL" id="CATNWA010000033">
    <property type="protein sequence ID" value="CAI9531956.1"/>
    <property type="molecule type" value="Genomic_DNA"/>
</dbReference>
<comment type="caution">
    <text evidence="1">The sequence shown here is derived from an EMBL/GenBank/DDBJ whole genome shotgun (WGS) entry which is preliminary data.</text>
</comment>
<sequence>MISVVPSVPPVSVHQCHISVPVSAAYECCQSVLPINASQYCLSVPISDACQYQSVPPHQCPSLQPH</sequence>
<keyword evidence="2" id="KW-1185">Reference proteome</keyword>
<dbReference type="Proteomes" id="UP001162483">
    <property type="component" value="Unassembled WGS sequence"/>
</dbReference>
<proteinExistence type="predicted"/>
<reference evidence="1" key="1">
    <citation type="submission" date="2023-05" db="EMBL/GenBank/DDBJ databases">
        <authorList>
            <person name="Stuckert A."/>
        </authorList>
    </citation>
    <scope>NUCLEOTIDE SEQUENCE</scope>
</reference>
<protein>
    <submittedName>
        <fullName evidence="1">Uncharacterized protein</fullName>
    </submittedName>
</protein>
<organism evidence="1 2">
    <name type="scientific">Staurois parvus</name>
    <dbReference type="NCBI Taxonomy" id="386267"/>
    <lineage>
        <taxon>Eukaryota</taxon>
        <taxon>Metazoa</taxon>
        <taxon>Chordata</taxon>
        <taxon>Craniata</taxon>
        <taxon>Vertebrata</taxon>
        <taxon>Euteleostomi</taxon>
        <taxon>Amphibia</taxon>
        <taxon>Batrachia</taxon>
        <taxon>Anura</taxon>
        <taxon>Neobatrachia</taxon>
        <taxon>Ranoidea</taxon>
        <taxon>Ranidae</taxon>
        <taxon>Staurois</taxon>
    </lineage>
</organism>
<gene>
    <name evidence="1" type="ORF">SPARVUS_LOCUS89526</name>
</gene>
<accession>A0ABN9A7F8</accession>
<evidence type="ECO:0000313" key="2">
    <source>
        <dbReference type="Proteomes" id="UP001162483"/>
    </source>
</evidence>
<evidence type="ECO:0000313" key="1">
    <source>
        <dbReference type="EMBL" id="CAI9531956.1"/>
    </source>
</evidence>